<dbReference type="OrthoDB" id="350136at2157"/>
<geneLocation type="plasmid" evidence="1 2">
    <name>unnamed3</name>
</geneLocation>
<evidence type="ECO:0000313" key="1">
    <source>
        <dbReference type="EMBL" id="QLG30178.1"/>
    </source>
</evidence>
<dbReference type="KEGG" id="halg:HUG10_21560"/>
<dbReference type="GeneID" id="56031479"/>
<dbReference type="Proteomes" id="UP000509750">
    <property type="component" value="Plasmid unnamed3"/>
</dbReference>
<evidence type="ECO:0000313" key="2">
    <source>
        <dbReference type="Proteomes" id="UP000509750"/>
    </source>
</evidence>
<evidence type="ECO:0008006" key="3">
    <source>
        <dbReference type="Google" id="ProtNLM"/>
    </source>
</evidence>
<reference evidence="1 2" key="1">
    <citation type="submission" date="2020-07" db="EMBL/GenBank/DDBJ databases">
        <title>Gai3-2, isolated from salt lake.</title>
        <authorList>
            <person name="Cui H."/>
            <person name="Shi X."/>
        </authorList>
    </citation>
    <scope>NUCLEOTIDE SEQUENCE [LARGE SCALE GENOMIC DNA]</scope>
    <source>
        <strain evidence="1 2">Gai3-2</strain>
        <plasmid evidence="1 2">unnamed3</plasmid>
    </source>
</reference>
<keyword evidence="2" id="KW-1185">Reference proteome</keyword>
<sequence>MSKSEYDAREVSIMVNGVAIADLDSFGYDQSKAHELQRTLDEGSIWVKGTGEFTGTVVMKATSDNIPDVEDLFQNDEVFDITIQYASTEPRNESIFTRAMLLDWGPSDYELDGLPTFEGSWEADEVAHS</sequence>
<keyword evidence="1" id="KW-0614">Plasmid</keyword>
<gene>
    <name evidence="1" type="ORF">HUG10_21560</name>
</gene>
<organism evidence="1 2">
    <name type="scientific">Halorarum halophilum</name>
    <dbReference type="NCBI Taxonomy" id="2743090"/>
    <lineage>
        <taxon>Archaea</taxon>
        <taxon>Methanobacteriati</taxon>
        <taxon>Methanobacteriota</taxon>
        <taxon>Stenosarchaea group</taxon>
        <taxon>Halobacteria</taxon>
        <taxon>Halobacteriales</taxon>
        <taxon>Haloferacaceae</taxon>
        <taxon>Halorarum</taxon>
    </lineage>
</organism>
<protein>
    <recommendedName>
        <fullName evidence="3">Phage tail tube protein</fullName>
    </recommendedName>
</protein>
<proteinExistence type="predicted"/>
<dbReference type="AlphaFoldDB" id="A0A7D5KYM2"/>
<dbReference type="RefSeq" id="WP_179171752.1">
    <property type="nucleotide sequence ID" value="NZ_CP058532.1"/>
</dbReference>
<dbReference type="EMBL" id="CP058532">
    <property type="protein sequence ID" value="QLG30178.1"/>
    <property type="molecule type" value="Genomic_DNA"/>
</dbReference>
<accession>A0A7D5KYM2</accession>
<name>A0A7D5KYM2_9EURY</name>